<feature type="domain" description="HTH luxR-type" evidence="3">
    <location>
        <begin position="148"/>
        <end position="213"/>
    </location>
</feature>
<evidence type="ECO:0000313" key="6">
    <source>
        <dbReference type="Proteomes" id="UP000229081"/>
    </source>
</evidence>
<dbReference type="KEGG" id="sphc:CVN68_01970"/>
<proteinExistence type="predicted"/>
<dbReference type="PRINTS" id="PR00038">
    <property type="entry name" value="HTHLUXR"/>
</dbReference>
<dbReference type="GO" id="GO:0003677">
    <property type="term" value="F:DNA binding"/>
    <property type="evidence" value="ECO:0007669"/>
    <property type="project" value="UniProtKB-KW"/>
</dbReference>
<keyword evidence="1" id="KW-0238">DNA-binding</keyword>
<dbReference type="RefSeq" id="WP_100280713.1">
    <property type="nucleotide sequence ID" value="NZ_CP024923.1"/>
</dbReference>
<feature type="domain" description="Response regulatory" evidence="4">
    <location>
        <begin position="3"/>
        <end position="121"/>
    </location>
</feature>
<dbReference type="PANTHER" id="PTHR43214:SF43">
    <property type="entry name" value="TWO-COMPONENT RESPONSE REGULATOR"/>
    <property type="match status" value="1"/>
</dbReference>
<dbReference type="PROSITE" id="PS50043">
    <property type="entry name" value="HTH_LUXR_2"/>
    <property type="match status" value="1"/>
</dbReference>
<dbReference type="InterPro" id="IPR011006">
    <property type="entry name" value="CheY-like_superfamily"/>
</dbReference>
<dbReference type="InterPro" id="IPR016032">
    <property type="entry name" value="Sig_transdc_resp-reg_C-effctor"/>
</dbReference>
<dbReference type="InterPro" id="IPR039420">
    <property type="entry name" value="WalR-like"/>
</dbReference>
<dbReference type="Pfam" id="PF00196">
    <property type="entry name" value="GerE"/>
    <property type="match status" value="1"/>
</dbReference>
<dbReference type="PROSITE" id="PS50110">
    <property type="entry name" value="RESPONSE_REGULATORY"/>
    <property type="match status" value="1"/>
</dbReference>
<dbReference type="GO" id="GO:0000160">
    <property type="term" value="P:phosphorelay signal transduction system"/>
    <property type="evidence" value="ECO:0007669"/>
    <property type="project" value="InterPro"/>
</dbReference>
<dbReference type="Gene3D" id="3.40.50.2300">
    <property type="match status" value="1"/>
</dbReference>
<dbReference type="OrthoDB" id="9814495at2"/>
<evidence type="ECO:0000256" key="2">
    <source>
        <dbReference type="PROSITE-ProRule" id="PRU00169"/>
    </source>
</evidence>
<evidence type="ECO:0008006" key="7">
    <source>
        <dbReference type="Google" id="ProtNLM"/>
    </source>
</evidence>
<name>A0A2K8MAJ8_9SPHN</name>
<organism evidence="5 6">
    <name type="scientific">Sphingomonas psychrotolerans</name>
    <dbReference type="NCBI Taxonomy" id="1327635"/>
    <lineage>
        <taxon>Bacteria</taxon>
        <taxon>Pseudomonadati</taxon>
        <taxon>Pseudomonadota</taxon>
        <taxon>Alphaproteobacteria</taxon>
        <taxon>Sphingomonadales</taxon>
        <taxon>Sphingomonadaceae</taxon>
        <taxon>Sphingomonas</taxon>
    </lineage>
</organism>
<dbReference type="SMART" id="SM00421">
    <property type="entry name" value="HTH_LUXR"/>
    <property type="match status" value="1"/>
</dbReference>
<evidence type="ECO:0000313" key="5">
    <source>
        <dbReference type="EMBL" id="ATY30902.1"/>
    </source>
</evidence>
<evidence type="ECO:0000259" key="3">
    <source>
        <dbReference type="PROSITE" id="PS50043"/>
    </source>
</evidence>
<evidence type="ECO:0000256" key="1">
    <source>
        <dbReference type="ARBA" id="ARBA00023125"/>
    </source>
</evidence>
<dbReference type="Proteomes" id="UP000229081">
    <property type="component" value="Chromosome"/>
</dbReference>
<keyword evidence="2" id="KW-0597">Phosphoprotein</keyword>
<dbReference type="InterPro" id="IPR001789">
    <property type="entry name" value="Sig_transdc_resp-reg_receiver"/>
</dbReference>
<dbReference type="PANTHER" id="PTHR43214">
    <property type="entry name" value="TWO-COMPONENT RESPONSE REGULATOR"/>
    <property type="match status" value="1"/>
</dbReference>
<keyword evidence="6" id="KW-1185">Reference proteome</keyword>
<gene>
    <name evidence="5" type="ORF">CVN68_01970</name>
</gene>
<reference evidence="5 6" key="1">
    <citation type="submission" date="2017-11" db="EMBL/GenBank/DDBJ databases">
        <title>Complete genome sequence of Sphingomonas sp. Strain Cra20, a psychrotolerant potential plant growth promoting rhizobacteria.</title>
        <authorList>
            <person name="Luo Y."/>
        </authorList>
    </citation>
    <scope>NUCLEOTIDE SEQUENCE [LARGE SCALE GENOMIC DNA]</scope>
    <source>
        <strain evidence="5 6">Cra20</strain>
    </source>
</reference>
<dbReference type="SUPFAM" id="SSF52172">
    <property type="entry name" value="CheY-like"/>
    <property type="match status" value="1"/>
</dbReference>
<sequence length="226" mass="24002">MFDLLLCVESRIYRDGLQAALTGIGEIRSVDTCACADQIEASLLSASCDLVLIDVTTSPGATDPAQSVTSAYRAAGGRPVIALGLVESDDEVLSCVEAGAAAFVTKNDSIEDLVRVIAAAARGELLCPPRVVRLMQERLALLAVRQGRSTDLDKLSGREHHILDLVQQRMSNKQIARTLGLEVSTIKNHMHNIIVKLCVKNRAEAAAMLGGSGRIPDLAYAAATGH</sequence>
<dbReference type="AlphaFoldDB" id="A0A2K8MAJ8"/>
<protein>
    <recommendedName>
        <fullName evidence="7">Response regulator transcription factor</fullName>
    </recommendedName>
</protein>
<dbReference type="SUPFAM" id="SSF46894">
    <property type="entry name" value="C-terminal effector domain of the bipartite response regulators"/>
    <property type="match status" value="1"/>
</dbReference>
<dbReference type="InterPro" id="IPR000792">
    <property type="entry name" value="Tscrpt_reg_LuxR_C"/>
</dbReference>
<dbReference type="GO" id="GO:0006355">
    <property type="term" value="P:regulation of DNA-templated transcription"/>
    <property type="evidence" value="ECO:0007669"/>
    <property type="project" value="InterPro"/>
</dbReference>
<feature type="modified residue" description="4-aspartylphosphate" evidence="2">
    <location>
        <position position="54"/>
    </location>
</feature>
<accession>A0A2K8MAJ8</accession>
<dbReference type="CDD" id="cd06170">
    <property type="entry name" value="LuxR_C_like"/>
    <property type="match status" value="1"/>
</dbReference>
<evidence type="ECO:0000259" key="4">
    <source>
        <dbReference type="PROSITE" id="PS50110"/>
    </source>
</evidence>
<dbReference type="EMBL" id="CP024923">
    <property type="protein sequence ID" value="ATY30902.1"/>
    <property type="molecule type" value="Genomic_DNA"/>
</dbReference>